<gene>
    <name evidence="3" type="ORF">CYCCA115_LOCUS23381</name>
</gene>
<dbReference type="EMBL" id="CAKOGP040002402">
    <property type="protein sequence ID" value="CAJ1968744.1"/>
    <property type="molecule type" value="Genomic_DNA"/>
</dbReference>
<dbReference type="AlphaFoldDB" id="A0AAD2GBM2"/>
<reference evidence="3" key="1">
    <citation type="submission" date="2023-08" db="EMBL/GenBank/DDBJ databases">
        <authorList>
            <person name="Audoor S."/>
            <person name="Bilcke G."/>
        </authorList>
    </citation>
    <scope>NUCLEOTIDE SEQUENCE</scope>
</reference>
<dbReference type="Proteomes" id="UP001295423">
    <property type="component" value="Unassembled WGS sequence"/>
</dbReference>
<dbReference type="Gene3D" id="1.10.510.10">
    <property type="entry name" value="Transferase(Phosphotransferase) domain 1"/>
    <property type="match status" value="1"/>
</dbReference>
<dbReference type="GO" id="GO:0005524">
    <property type="term" value="F:ATP binding"/>
    <property type="evidence" value="ECO:0007669"/>
    <property type="project" value="InterPro"/>
</dbReference>
<evidence type="ECO:0000313" key="3">
    <source>
        <dbReference type="EMBL" id="CAJ1968744.1"/>
    </source>
</evidence>
<accession>A0AAD2GBM2</accession>
<protein>
    <recommendedName>
        <fullName evidence="2">Protein kinase domain-containing protein</fullName>
    </recommendedName>
</protein>
<dbReference type="InterPro" id="IPR000719">
    <property type="entry name" value="Prot_kinase_dom"/>
</dbReference>
<feature type="domain" description="Protein kinase" evidence="2">
    <location>
        <begin position="517"/>
        <end position="795"/>
    </location>
</feature>
<proteinExistence type="predicted"/>
<keyword evidence="4" id="KW-1185">Reference proteome</keyword>
<dbReference type="GO" id="GO:0004672">
    <property type="term" value="F:protein kinase activity"/>
    <property type="evidence" value="ECO:0007669"/>
    <property type="project" value="InterPro"/>
</dbReference>
<name>A0AAD2GBM2_9STRA</name>
<sequence length="795" mass="89157">MTNSTHSPTSTSTNWKKRAEAWNLLLPPSDTLNSCNFLNPNTSIQECIQSTLGIKFDDDNTGQHPFVEYMKRFRDSFKALQGEMRGIEQEQKPEMLNNDNQEIASIENPSDEDSSQKRKVQKISSRERELERKLLESERKSLEEKQLRLMVEVQQEIGEIRRVHDLVQVMLNWCATWGNETLSITKSDSRLTSNKEMSSVDDNDLYATPPKNACQPSIRYVKEDEFLKDLIARSSWGDLEEKYKKSLDNLATSLSDLIDLGEKSATDAHKATNSEGSEERKRQVGHIVTTILGSDFVSNDNANQSFERLQIRGSDQTTVAQPVLHAIIYRVLDIVGLRELYVSKENNTRGGSGNEKDRHVGFLVHEVQEHLSYSLPSIIESLFEVKKCEMVGKKDVKLIELAVKQAIGNSARRMRGEFNFLGIGADCELYGIATSLSKISIVKASLQKVGTKSVEISWSRTKGTDLLSSVGLQLLALAISVSYDLSRVQHSIATLKPKHISKQIDDGSRTVAEMPDFSICEYLGSGAFGIVYKLSATIGDTVKSPQQQSDFFLKIPSCQRASVSLHDEANILERLNSDKPITGKVSNIPSFKLLGSFDINLNDFTGETDGLLLNGIIGTPAHKVKYNKGQLWSVVRKVYATLTAAHERSVYHLDIQPANIIVREVSSSSSSSSSSDNDLDVLVIDWGVAISDDKQILFRGCIPYAHDELLAKARNKSMAKPEYDFASLMYTCYHLDVGFLPWNVVMDEHGKQVCDVGQRRETVLQWWEQKLQEECHHCDEDKFVLNSLQNSISIG</sequence>
<feature type="region of interest" description="Disordered" evidence="1">
    <location>
        <begin position="105"/>
        <end position="124"/>
    </location>
</feature>
<dbReference type="PROSITE" id="PS50011">
    <property type="entry name" value="PROTEIN_KINASE_DOM"/>
    <property type="match status" value="1"/>
</dbReference>
<dbReference type="SUPFAM" id="SSF56112">
    <property type="entry name" value="Protein kinase-like (PK-like)"/>
    <property type="match status" value="1"/>
</dbReference>
<comment type="caution">
    <text evidence="3">The sequence shown here is derived from an EMBL/GenBank/DDBJ whole genome shotgun (WGS) entry which is preliminary data.</text>
</comment>
<organism evidence="3 4">
    <name type="scientific">Cylindrotheca closterium</name>
    <dbReference type="NCBI Taxonomy" id="2856"/>
    <lineage>
        <taxon>Eukaryota</taxon>
        <taxon>Sar</taxon>
        <taxon>Stramenopiles</taxon>
        <taxon>Ochrophyta</taxon>
        <taxon>Bacillariophyta</taxon>
        <taxon>Bacillariophyceae</taxon>
        <taxon>Bacillariophycidae</taxon>
        <taxon>Bacillariales</taxon>
        <taxon>Bacillariaceae</taxon>
        <taxon>Cylindrotheca</taxon>
    </lineage>
</organism>
<evidence type="ECO:0000259" key="2">
    <source>
        <dbReference type="PROSITE" id="PS50011"/>
    </source>
</evidence>
<dbReference type="SMART" id="SM00220">
    <property type="entry name" value="S_TKc"/>
    <property type="match status" value="1"/>
</dbReference>
<dbReference type="InterPro" id="IPR011009">
    <property type="entry name" value="Kinase-like_dom_sf"/>
</dbReference>
<evidence type="ECO:0000256" key="1">
    <source>
        <dbReference type="SAM" id="MobiDB-lite"/>
    </source>
</evidence>
<evidence type="ECO:0000313" key="4">
    <source>
        <dbReference type="Proteomes" id="UP001295423"/>
    </source>
</evidence>